<organism evidence="7 8">
    <name type="scientific">Nocardioides mangrovicus</name>
    <dbReference type="NCBI Taxonomy" id="2478913"/>
    <lineage>
        <taxon>Bacteria</taxon>
        <taxon>Bacillati</taxon>
        <taxon>Actinomycetota</taxon>
        <taxon>Actinomycetes</taxon>
        <taxon>Propionibacteriales</taxon>
        <taxon>Nocardioidaceae</taxon>
        <taxon>Nocardioides</taxon>
    </lineage>
</organism>
<evidence type="ECO:0000256" key="2">
    <source>
        <dbReference type="ARBA" id="ARBA00022692"/>
    </source>
</evidence>
<dbReference type="InterPro" id="IPR020846">
    <property type="entry name" value="MFS_dom"/>
</dbReference>
<dbReference type="Pfam" id="PF07690">
    <property type="entry name" value="MFS_1"/>
    <property type="match status" value="1"/>
</dbReference>
<name>A0A3L8NZN2_9ACTN</name>
<feature type="transmembrane region" description="Helical" evidence="5">
    <location>
        <begin position="53"/>
        <end position="72"/>
    </location>
</feature>
<feature type="transmembrane region" description="Helical" evidence="5">
    <location>
        <begin position="239"/>
        <end position="256"/>
    </location>
</feature>
<feature type="transmembrane region" description="Helical" evidence="5">
    <location>
        <begin position="314"/>
        <end position="332"/>
    </location>
</feature>
<keyword evidence="8" id="KW-1185">Reference proteome</keyword>
<evidence type="ECO:0000256" key="4">
    <source>
        <dbReference type="ARBA" id="ARBA00023136"/>
    </source>
</evidence>
<dbReference type="OrthoDB" id="7375466at2"/>
<feature type="transmembrane region" description="Helical" evidence="5">
    <location>
        <begin position="209"/>
        <end position="227"/>
    </location>
</feature>
<evidence type="ECO:0000313" key="8">
    <source>
        <dbReference type="Proteomes" id="UP000281708"/>
    </source>
</evidence>
<feature type="transmembrane region" description="Helical" evidence="5">
    <location>
        <begin position="109"/>
        <end position="130"/>
    </location>
</feature>
<dbReference type="AlphaFoldDB" id="A0A3L8NZN2"/>
<dbReference type="Gene3D" id="1.20.1720.10">
    <property type="entry name" value="Multidrug resistance protein D"/>
    <property type="match status" value="2"/>
</dbReference>
<feature type="domain" description="Major facilitator superfamily (MFS) profile" evidence="6">
    <location>
        <begin position="18"/>
        <end position="478"/>
    </location>
</feature>
<dbReference type="GO" id="GO:0005886">
    <property type="term" value="C:plasma membrane"/>
    <property type="evidence" value="ECO:0007669"/>
    <property type="project" value="UniProtKB-SubCell"/>
</dbReference>
<dbReference type="SUPFAM" id="SSF103473">
    <property type="entry name" value="MFS general substrate transporter"/>
    <property type="match status" value="1"/>
</dbReference>
<feature type="transmembrane region" description="Helical" evidence="5">
    <location>
        <begin position="451"/>
        <end position="473"/>
    </location>
</feature>
<sequence length="484" mass="50332">MTTTAPAATTAYALRWPALFVVLAAEVMDLLDALITSIAGPTIVRDLGGGQTLIQWLAAGYTIAMASGLLIGGRLGDIYGRKRMFMIGMAGFTLMSLACALAQSPEMLIAFRVLQGLIGAVMLPQGLGLIKEMFPPEEIAGAFGAFGPVMGLSAVGGPILAGWLVDADLFGWQWRTIFAINVPIGVIALLAAVRILPASRPNRDLHVELTSAAIASGSMFCLIYPLIQGRELGWPAWSYVMIAAGLLGFGLLALVERARDRAGKVTLITPSLFTKRAFTTGLVTGMAFFGALMGMSIVFTLFVQLGLGFTPLHAGLAGISQAAGMVVGFVASQPLNARLGGRRLMHVGEVITIAGLAGFVWTLHLAGDGVGAWDLQPSLAVVGLGMGLTMAPFFDLVLAGVEDHESGSASGVMTAVQQLGGAFGIAVLGTLFFHVLTAADATSRIAVFRDAAGAAMWLAAGLLVVGFGLTFFLPARAREDAVAH</sequence>
<feature type="transmembrane region" description="Helical" evidence="5">
    <location>
        <begin position="277"/>
        <end position="302"/>
    </location>
</feature>
<dbReference type="PROSITE" id="PS50850">
    <property type="entry name" value="MFS"/>
    <property type="match status" value="1"/>
</dbReference>
<proteinExistence type="predicted"/>
<evidence type="ECO:0000259" key="6">
    <source>
        <dbReference type="PROSITE" id="PS50850"/>
    </source>
</evidence>
<dbReference type="CDD" id="cd17321">
    <property type="entry name" value="MFS_MMR_MDR_like"/>
    <property type="match status" value="1"/>
</dbReference>
<feature type="transmembrane region" description="Helical" evidence="5">
    <location>
        <begin position="378"/>
        <end position="398"/>
    </location>
</feature>
<evidence type="ECO:0000313" key="7">
    <source>
        <dbReference type="EMBL" id="RLV48127.1"/>
    </source>
</evidence>
<dbReference type="InterPro" id="IPR011701">
    <property type="entry name" value="MFS"/>
</dbReference>
<comment type="caution">
    <text evidence="7">The sequence shown here is derived from an EMBL/GenBank/DDBJ whole genome shotgun (WGS) entry which is preliminary data.</text>
</comment>
<dbReference type="GO" id="GO:0022857">
    <property type="term" value="F:transmembrane transporter activity"/>
    <property type="evidence" value="ECO:0007669"/>
    <property type="project" value="InterPro"/>
</dbReference>
<feature type="transmembrane region" description="Helical" evidence="5">
    <location>
        <begin position="84"/>
        <end position="103"/>
    </location>
</feature>
<dbReference type="PANTHER" id="PTHR42718">
    <property type="entry name" value="MAJOR FACILITATOR SUPERFAMILY MULTIDRUG TRANSPORTER MFSC"/>
    <property type="match status" value="1"/>
</dbReference>
<feature type="transmembrane region" description="Helical" evidence="5">
    <location>
        <begin position="177"/>
        <end position="197"/>
    </location>
</feature>
<dbReference type="PANTHER" id="PTHR42718:SF39">
    <property type="entry name" value="ACTINORHODIN TRANSPORTER-RELATED"/>
    <property type="match status" value="1"/>
</dbReference>
<evidence type="ECO:0000256" key="1">
    <source>
        <dbReference type="ARBA" id="ARBA00004651"/>
    </source>
</evidence>
<keyword evidence="4 5" id="KW-0472">Membrane</keyword>
<gene>
    <name evidence="7" type="ORF">D9V37_18790</name>
</gene>
<reference evidence="7 8" key="1">
    <citation type="submission" date="2018-10" db="EMBL/GenBank/DDBJ databases">
        <title>Marmoricola sp. 4Q3S-7 whole genome shotgun sequence.</title>
        <authorList>
            <person name="Li F."/>
        </authorList>
    </citation>
    <scope>NUCLEOTIDE SEQUENCE [LARGE SCALE GENOMIC DNA]</scope>
    <source>
        <strain evidence="7 8">4Q3S-7</strain>
    </source>
</reference>
<feature type="transmembrane region" description="Helical" evidence="5">
    <location>
        <begin position="344"/>
        <end position="366"/>
    </location>
</feature>
<dbReference type="RefSeq" id="WP_121807632.1">
    <property type="nucleotide sequence ID" value="NZ_RDBE01000010.1"/>
</dbReference>
<accession>A0A3L8NZN2</accession>
<dbReference type="Proteomes" id="UP000281708">
    <property type="component" value="Unassembled WGS sequence"/>
</dbReference>
<evidence type="ECO:0000256" key="5">
    <source>
        <dbReference type="SAM" id="Phobius"/>
    </source>
</evidence>
<comment type="subcellular location">
    <subcellularLocation>
        <location evidence="1">Cell membrane</location>
        <topology evidence="1">Multi-pass membrane protein</topology>
    </subcellularLocation>
</comment>
<evidence type="ECO:0000256" key="3">
    <source>
        <dbReference type="ARBA" id="ARBA00022989"/>
    </source>
</evidence>
<dbReference type="EMBL" id="RDBE01000010">
    <property type="protein sequence ID" value="RLV48127.1"/>
    <property type="molecule type" value="Genomic_DNA"/>
</dbReference>
<keyword evidence="3 5" id="KW-1133">Transmembrane helix</keyword>
<dbReference type="InterPro" id="IPR036259">
    <property type="entry name" value="MFS_trans_sf"/>
</dbReference>
<feature type="transmembrane region" description="Helical" evidence="5">
    <location>
        <begin position="419"/>
        <end position="439"/>
    </location>
</feature>
<protein>
    <submittedName>
        <fullName evidence="7">MFS transporter</fullName>
    </submittedName>
</protein>
<feature type="transmembrane region" description="Helical" evidence="5">
    <location>
        <begin position="142"/>
        <end position="165"/>
    </location>
</feature>
<keyword evidence="2 5" id="KW-0812">Transmembrane</keyword>